<feature type="chain" id="PRO_5039514681" description="FecR protein domain-containing protein" evidence="1">
    <location>
        <begin position="25"/>
        <end position="268"/>
    </location>
</feature>
<keyword evidence="1" id="KW-0732">Signal</keyword>
<dbReference type="EMBL" id="AFGF01000269">
    <property type="protein sequence ID" value="EGO61937.1"/>
    <property type="molecule type" value="Genomic_DNA"/>
</dbReference>
<accession>F7NPU6</accession>
<comment type="caution">
    <text evidence="2">The sequence shown here is derived from an EMBL/GenBank/DDBJ whole genome shotgun (WGS) entry which is preliminary data.</text>
</comment>
<dbReference type="STRING" id="1009370.ALO_20717"/>
<keyword evidence="3" id="KW-1185">Reference proteome</keyword>
<dbReference type="eggNOG" id="ENOG5032SCK">
    <property type="taxonomic scope" value="Bacteria"/>
</dbReference>
<dbReference type="AlphaFoldDB" id="F7NPU6"/>
<sequence length="268" mass="29353">MNKKWMIRSLICIIIGLSCFAGTAAEVRAESRTLTKDTKFQPQGWSVGNFIKFRKDTAVRLNEREEVVAGTLAEDTLLPFRGWDRAADETYYVDVYSDVGFYRFHRYPFANRNYTVTISGSSYLLYKGGAEVIFSEQGDVIAGTIAERAAIRLAAGKYGFVTLKSNTELVFYPSGAVLTGTLDEDTYLRPVGWEKLLSGDGTAGYVKFSKGKTVKFNEAGEVTAGTLKEAAALIVETGSRKTFSPGTKVEFSPAGAAAKSDKLEMTMP</sequence>
<dbReference type="PROSITE" id="PS51257">
    <property type="entry name" value="PROKAR_LIPOPROTEIN"/>
    <property type="match status" value="1"/>
</dbReference>
<feature type="signal peptide" evidence="1">
    <location>
        <begin position="1"/>
        <end position="24"/>
    </location>
</feature>
<organism evidence="2 3">
    <name type="scientific">Acetonema longum DSM 6540</name>
    <dbReference type="NCBI Taxonomy" id="1009370"/>
    <lineage>
        <taxon>Bacteria</taxon>
        <taxon>Bacillati</taxon>
        <taxon>Bacillota</taxon>
        <taxon>Negativicutes</taxon>
        <taxon>Acetonemataceae</taxon>
        <taxon>Acetonema</taxon>
    </lineage>
</organism>
<dbReference type="Proteomes" id="UP000003240">
    <property type="component" value="Unassembled WGS sequence"/>
</dbReference>
<reference evidence="2 3" key="1">
    <citation type="journal article" date="2011" name="EMBO J.">
        <title>Structural diversity of bacterial flagellar motors.</title>
        <authorList>
            <person name="Chen S."/>
            <person name="Beeby M."/>
            <person name="Murphy G.E."/>
            <person name="Leadbetter J.R."/>
            <person name="Hendrixson D.R."/>
            <person name="Briegel A."/>
            <person name="Li Z."/>
            <person name="Shi J."/>
            <person name="Tocheva E.I."/>
            <person name="Muller A."/>
            <person name="Dobro M.J."/>
            <person name="Jensen G.J."/>
        </authorList>
    </citation>
    <scope>NUCLEOTIDE SEQUENCE [LARGE SCALE GENOMIC DNA]</scope>
    <source>
        <strain evidence="2 3">DSM 6540</strain>
    </source>
</reference>
<evidence type="ECO:0008006" key="4">
    <source>
        <dbReference type="Google" id="ProtNLM"/>
    </source>
</evidence>
<evidence type="ECO:0000313" key="2">
    <source>
        <dbReference type="EMBL" id="EGO61937.1"/>
    </source>
</evidence>
<evidence type="ECO:0000256" key="1">
    <source>
        <dbReference type="SAM" id="SignalP"/>
    </source>
</evidence>
<protein>
    <recommendedName>
        <fullName evidence="4">FecR protein domain-containing protein</fullName>
    </recommendedName>
</protein>
<proteinExistence type="predicted"/>
<name>F7NPU6_9FIRM</name>
<gene>
    <name evidence="2" type="ORF">ALO_20717</name>
</gene>
<dbReference type="RefSeq" id="WP_004099664.1">
    <property type="nucleotide sequence ID" value="NZ_AFGF01000269.1"/>
</dbReference>
<evidence type="ECO:0000313" key="3">
    <source>
        <dbReference type="Proteomes" id="UP000003240"/>
    </source>
</evidence>
<dbReference type="OrthoDB" id="1681760at2"/>